<feature type="region of interest" description="Disordered" evidence="8">
    <location>
        <begin position="511"/>
        <end position="530"/>
    </location>
</feature>
<keyword evidence="3" id="KW-0378">Hydrolase</keyword>
<evidence type="ECO:0000256" key="6">
    <source>
        <dbReference type="ARBA" id="ARBA00023125"/>
    </source>
</evidence>
<dbReference type="SMART" id="SM00490">
    <property type="entry name" value="HELICc"/>
    <property type="match status" value="1"/>
</dbReference>
<dbReference type="GO" id="GO:0005524">
    <property type="term" value="F:ATP binding"/>
    <property type="evidence" value="ECO:0007669"/>
    <property type="project" value="UniProtKB-KW"/>
</dbReference>
<protein>
    <submittedName>
        <fullName evidence="11">ATP-dependent DNA helicase RecG</fullName>
    </submittedName>
</protein>
<dbReference type="Pfam" id="PF00271">
    <property type="entry name" value="Helicase_C"/>
    <property type="match status" value="1"/>
</dbReference>
<evidence type="ECO:0000256" key="1">
    <source>
        <dbReference type="ARBA" id="ARBA00022741"/>
    </source>
</evidence>
<keyword evidence="4 11" id="KW-0347">Helicase</keyword>
<dbReference type="Proteomes" id="UP000320085">
    <property type="component" value="Unassembled WGS sequence"/>
</dbReference>
<keyword evidence="7" id="KW-0234">DNA repair</keyword>
<dbReference type="InterPro" id="IPR001650">
    <property type="entry name" value="Helicase_C-like"/>
</dbReference>
<dbReference type="InterPro" id="IPR047112">
    <property type="entry name" value="RecG/Mfd"/>
</dbReference>
<keyword evidence="2" id="KW-0227">DNA damage</keyword>
<dbReference type="InterPro" id="IPR011545">
    <property type="entry name" value="DEAD/DEAH_box_helicase_dom"/>
</dbReference>
<dbReference type="SUPFAM" id="SSF52540">
    <property type="entry name" value="P-loop containing nucleoside triphosphate hydrolases"/>
    <property type="match status" value="1"/>
</dbReference>
<feature type="domain" description="Helicase ATP-binding" evidence="9">
    <location>
        <begin position="283"/>
        <end position="456"/>
    </location>
</feature>
<dbReference type="CDD" id="cd04488">
    <property type="entry name" value="RecG_wedge_OBF"/>
    <property type="match status" value="1"/>
</dbReference>
<evidence type="ECO:0000256" key="8">
    <source>
        <dbReference type="SAM" id="MobiDB-lite"/>
    </source>
</evidence>
<dbReference type="GO" id="GO:0016787">
    <property type="term" value="F:hydrolase activity"/>
    <property type="evidence" value="ECO:0007669"/>
    <property type="project" value="UniProtKB-KW"/>
</dbReference>
<organism evidence="11 12">
    <name type="scientific">Humibacillus xanthopallidus</name>
    <dbReference type="NCBI Taxonomy" id="412689"/>
    <lineage>
        <taxon>Bacteria</taxon>
        <taxon>Bacillati</taxon>
        <taxon>Actinomycetota</taxon>
        <taxon>Actinomycetes</taxon>
        <taxon>Micrococcales</taxon>
        <taxon>Intrasporangiaceae</taxon>
        <taxon>Humibacillus</taxon>
    </lineage>
</organism>
<name>A0A543PST3_9MICO</name>
<dbReference type="Pfam" id="PF00270">
    <property type="entry name" value="DEAD"/>
    <property type="match status" value="1"/>
</dbReference>
<dbReference type="InterPro" id="IPR012340">
    <property type="entry name" value="NA-bd_OB-fold"/>
</dbReference>
<evidence type="ECO:0000256" key="4">
    <source>
        <dbReference type="ARBA" id="ARBA00022806"/>
    </source>
</evidence>
<dbReference type="EMBL" id="VFQF01000001">
    <property type="protein sequence ID" value="TQN47133.1"/>
    <property type="molecule type" value="Genomic_DNA"/>
</dbReference>
<comment type="caution">
    <text evidence="11">The sequence shown here is derived from an EMBL/GenBank/DDBJ whole genome shotgun (WGS) entry which is preliminary data.</text>
</comment>
<evidence type="ECO:0000259" key="10">
    <source>
        <dbReference type="PROSITE" id="PS51194"/>
    </source>
</evidence>
<dbReference type="InterPro" id="IPR027417">
    <property type="entry name" value="P-loop_NTPase"/>
</dbReference>
<sequence length="765" mass="82423">MVVLTEDSPLTKLVKKGEAEQLARTKGLHTVGDLFEFVPRRYVRPGQLTDLSSLHVGEDVLVVAEVAHATSRTMRNRRGKMLTVVLTDDHGHELDVTFFSAYGHESKLRAGVRGFFVGTIGAYGRRLQLTHPEYELFDDDVQGQAAVEWYRTHRVPVYSTTGKINSLQLRRLVHTALDSVDRIREPVPEPVRAARGLLDRAAALELVHRPGVDEQPKRGLDRLKYDEAFVLQTILAQRRKAAEAELATPRHPRPGGLLADFDARLPFELTAGQREIGQVLTGELASDRPMHRLLQGEVGSGKTVVALRAMLAAIDAGGQAALLAPTEVLAAQHHRSITAMLGDLALGGMLGGAEHGTTVALLTGSQGASARKRSLLAAASGEAGIVVGTHALIQKHVQFADLALVVVDEQHRFGVEQRDALREKGIRPPHVLVMTATPIPRTVAMTVFGDMETSTLRELPRGRSPITTHVVDGDRPGWVDRTWQRVAEEVAKGHQAYVVCPRIGDVDDDALGAGAAGGSPGSQSSAADDEDAWDVDWADGRDGEGDEGTADDGGPEAPERELTGVYTMLASLRANPALEGVRLEVLHGRLDPDTKEATMRAFATGEIDVLVATTVIEVGVDVPNASVMVVVDADRFGISQLHQLRGRVGRGSAPGLCLLLTQGAGELAAERLARVAATTDGFELAQVDLMLRREGDVLGARQSGRGNSVRHLRLGRPEDEQVIADAREDAFALVAQDPDLRQHPALAAAVAMRLDEEQAAWLERG</sequence>
<keyword evidence="6" id="KW-0238">DNA-binding</keyword>
<feature type="region of interest" description="Disordered" evidence="8">
    <location>
        <begin position="535"/>
        <end position="559"/>
    </location>
</feature>
<dbReference type="PANTHER" id="PTHR47964">
    <property type="entry name" value="ATP-DEPENDENT DNA HELICASE HOMOLOG RECG, CHLOROPLASTIC"/>
    <property type="match status" value="1"/>
</dbReference>
<dbReference type="PANTHER" id="PTHR47964:SF1">
    <property type="entry name" value="ATP-DEPENDENT DNA HELICASE HOMOLOG RECG, CHLOROPLASTIC"/>
    <property type="match status" value="1"/>
</dbReference>
<keyword evidence="1" id="KW-0547">Nucleotide-binding</keyword>
<dbReference type="OrthoDB" id="9804325at2"/>
<dbReference type="GO" id="GO:0003677">
    <property type="term" value="F:DNA binding"/>
    <property type="evidence" value="ECO:0007669"/>
    <property type="project" value="UniProtKB-KW"/>
</dbReference>
<reference evidence="11 12" key="1">
    <citation type="submission" date="2019-06" db="EMBL/GenBank/DDBJ databases">
        <title>Sequencing the genomes of 1000 actinobacteria strains.</title>
        <authorList>
            <person name="Klenk H.-P."/>
        </authorList>
    </citation>
    <scope>NUCLEOTIDE SEQUENCE [LARGE SCALE GENOMIC DNA]</scope>
    <source>
        <strain evidence="11 12">DSM 21776</strain>
    </source>
</reference>
<dbReference type="SMART" id="SM00487">
    <property type="entry name" value="DEXDc"/>
    <property type="match status" value="1"/>
</dbReference>
<dbReference type="AlphaFoldDB" id="A0A543PST3"/>
<accession>A0A543PST3</accession>
<dbReference type="Gene3D" id="3.40.50.300">
    <property type="entry name" value="P-loop containing nucleotide triphosphate hydrolases"/>
    <property type="match status" value="2"/>
</dbReference>
<dbReference type="CDD" id="cd17992">
    <property type="entry name" value="DEXHc_RecG"/>
    <property type="match status" value="1"/>
</dbReference>
<dbReference type="Pfam" id="PF17191">
    <property type="entry name" value="RecG_wedge"/>
    <property type="match status" value="1"/>
</dbReference>
<feature type="compositionally biased region" description="Acidic residues" evidence="8">
    <location>
        <begin position="544"/>
        <end position="554"/>
    </location>
</feature>
<feature type="domain" description="Helicase C-terminal" evidence="10">
    <location>
        <begin position="549"/>
        <end position="695"/>
    </location>
</feature>
<evidence type="ECO:0000313" key="12">
    <source>
        <dbReference type="Proteomes" id="UP000320085"/>
    </source>
</evidence>
<dbReference type="SUPFAM" id="SSF50249">
    <property type="entry name" value="Nucleic acid-binding proteins"/>
    <property type="match status" value="1"/>
</dbReference>
<dbReference type="InterPro" id="IPR033454">
    <property type="entry name" value="RecG_wedge"/>
</dbReference>
<dbReference type="RefSeq" id="WP_141819156.1">
    <property type="nucleotide sequence ID" value="NZ_BAAAQC010000005.1"/>
</dbReference>
<dbReference type="InterPro" id="IPR014001">
    <property type="entry name" value="Helicase_ATP-bd"/>
</dbReference>
<evidence type="ECO:0000259" key="9">
    <source>
        <dbReference type="PROSITE" id="PS51192"/>
    </source>
</evidence>
<keyword evidence="5" id="KW-0067">ATP-binding</keyword>
<gene>
    <name evidence="11" type="ORF">FHX52_0226</name>
</gene>
<proteinExistence type="predicted"/>
<evidence type="ECO:0000313" key="11">
    <source>
        <dbReference type="EMBL" id="TQN47133.1"/>
    </source>
</evidence>
<evidence type="ECO:0000256" key="2">
    <source>
        <dbReference type="ARBA" id="ARBA00022763"/>
    </source>
</evidence>
<dbReference type="PROSITE" id="PS51194">
    <property type="entry name" value="HELICASE_CTER"/>
    <property type="match status" value="1"/>
</dbReference>
<evidence type="ECO:0000256" key="7">
    <source>
        <dbReference type="ARBA" id="ARBA00023204"/>
    </source>
</evidence>
<evidence type="ECO:0000256" key="3">
    <source>
        <dbReference type="ARBA" id="ARBA00022801"/>
    </source>
</evidence>
<dbReference type="GO" id="GO:0006281">
    <property type="term" value="P:DNA repair"/>
    <property type="evidence" value="ECO:0007669"/>
    <property type="project" value="UniProtKB-KW"/>
</dbReference>
<evidence type="ECO:0000256" key="5">
    <source>
        <dbReference type="ARBA" id="ARBA00022840"/>
    </source>
</evidence>
<dbReference type="Gene3D" id="2.40.50.140">
    <property type="entry name" value="Nucleic acid-binding proteins"/>
    <property type="match status" value="1"/>
</dbReference>
<dbReference type="GO" id="GO:0003678">
    <property type="term" value="F:DNA helicase activity"/>
    <property type="evidence" value="ECO:0007669"/>
    <property type="project" value="TreeGrafter"/>
</dbReference>
<dbReference type="PROSITE" id="PS51192">
    <property type="entry name" value="HELICASE_ATP_BIND_1"/>
    <property type="match status" value="1"/>
</dbReference>